<keyword evidence="2" id="KW-1185">Reference proteome</keyword>
<dbReference type="PANTHER" id="PTHR35158:SF1">
    <property type="entry name" value="CDNA SEQUENCE CN725425"/>
    <property type="match status" value="1"/>
</dbReference>
<dbReference type="EMBL" id="MCFN01000255">
    <property type="protein sequence ID" value="OXB61782.1"/>
    <property type="molecule type" value="Genomic_DNA"/>
</dbReference>
<evidence type="ECO:0000313" key="1">
    <source>
        <dbReference type="EMBL" id="OXB61782.1"/>
    </source>
</evidence>
<dbReference type="Proteomes" id="UP000198323">
    <property type="component" value="Unassembled WGS sequence"/>
</dbReference>
<sequence>LQEQVLDSRRQHLLEKEKFQYKLTQVTELTYAERMEHEDSTATTFSTCPLSPSIFWSSNCAQFSEENFNAKLMGNPWEQTYVDKQKKQV</sequence>
<proteinExistence type="predicted"/>
<organism evidence="1 2">
    <name type="scientific">Callipepla squamata</name>
    <name type="common">Scaled quail</name>
    <dbReference type="NCBI Taxonomy" id="9009"/>
    <lineage>
        <taxon>Eukaryota</taxon>
        <taxon>Metazoa</taxon>
        <taxon>Chordata</taxon>
        <taxon>Craniata</taxon>
        <taxon>Vertebrata</taxon>
        <taxon>Euteleostomi</taxon>
        <taxon>Archelosauria</taxon>
        <taxon>Archosauria</taxon>
        <taxon>Dinosauria</taxon>
        <taxon>Saurischia</taxon>
        <taxon>Theropoda</taxon>
        <taxon>Coelurosauria</taxon>
        <taxon>Aves</taxon>
        <taxon>Neognathae</taxon>
        <taxon>Galloanserae</taxon>
        <taxon>Galliformes</taxon>
        <taxon>Odontophoridae</taxon>
        <taxon>Callipepla</taxon>
    </lineage>
</organism>
<name>A0A226N2P7_CALSU</name>
<dbReference type="OrthoDB" id="6430388at2759"/>
<dbReference type="STRING" id="9009.A0A226N2P7"/>
<protein>
    <submittedName>
        <fullName evidence="1">Uncharacterized protein</fullName>
    </submittedName>
</protein>
<feature type="non-terminal residue" evidence="1">
    <location>
        <position position="1"/>
    </location>
</feature>
<dbReference type="AlphaFoldDB" id="A0A226N2P7"/>
<gene>
    <name evidence="1" type="ORF">ASZ78_007426</name>
</gene>
<dbReference type="PANTHER" id="PTHR35158">
    <property type="entry name" value="CDNA SEQUENCE CN725425"/>
    <property type="match status" value="1"/>
</dbReference>
<reference evidence="1 2" key="1">
    <citation type="submission" date="2016-07" db="EMBL/GenBank/DDBJ databases">
        <title>Disparate Historic Effective Population Sizes Predicted by Modern Levels of Genome Diversity for the Scaled Quail (Callipepla squamata) and the Northern Bobwhite (Colinus virginianus): Inferences from First and Second Generation Draft Genome Assemblies for Sympatric New World Quail.</title>
        <authorList>
            <person name="Oldeschulte D.L."/>
            <person name="Halley Y.A."/>
            <person name="Bhattarai E.K."/>
            <person name="Brashear W.A."/>
            <person name="Hill J."/>
            <person name="Metz R.P."/>
            <person name="Johnson C.D."/>
            <person name="Rollins D."/>
            <person name="Peterson M.J."/>
            <person name="Bickhart D.M."/>
            <person name="Decker J.E."/>
            <person name="Seabury C.M."/>
        </authorList>
    </citation>
    <scope>NUCLEOTIDE SEQUENCE [LARGE SCALE GENOMIC DNA]</scope>
    <source>
        <strain evidence="1 2">Texas</strain>
        <tissue evidence="1">Leg muscle</tissue>
    </source>
</reference>
<accession>A0A226N2P7</accession>
<evidence type="ECO:0000313" key="2">
    <source>
        <dbReference type="Proteomes" id="UP000198323"/>
    </source>
</evidence>
<comment type="caution">
    <text evidence="1">The sequence shown here is derived from an EMBL/GenBank/DDBJ whole genome shotgun (WGS) entry which is preliminary data.</text>
</comment>
<dbReference type="InterPro" id="IPR027883">
    <property type="entry name" value="Redic1-like"/>
</dbReference>